<evidence type="ECO:0000256" key="1">
    <source>
        <dbReference type="ARBA" id="ARBA00005417"/>
    </source>
</evidence>
<organism evidence="7 8">
    <name type="scientific">Nocardioides currus</name>
    <dbReference type="NCBI Taxonomy" id="2133958"/>
    <lineage>
        <taxon>Bacteria</taxon>
        <taxon>Bacillati</taxon>
        <taxon>Actinomycetota</taxon>
        <taxon>Actinomycetes</taxon>
        <taxon>Propionibacteriales</taxon>
        <taxon>Nocardioidaceae</taxon>
        <taxon>Nocardioides</taxon>
    </lineage>
</organism>
<comment type="caution">
    <text evidence="7">The sequence shown here is derived from an EMBL/GenBank/DDBJ whole genome shotgun (WGS) entry which is preliminary data.</text>
</comment>
<evidence type="ECO:0000256" key="4">
    <source>
        <dbReference type="ARBA" id="ARBA00022840"/>
    </source>
</evidence>
<dbReference type="InterPro" id="IPR003439">
    <property type="entry name" value="ABC_transporter-like_ATP-bd"/>
</dbReference>
<evidence type="ECO:0000313" key="7">
    <source>
        <dbReference type="EMBL" id="PUA79108.1"/>
    </source>
</evidence>
<comment type="similarity">
    <text evidence="1">Belongs to the ABC transporter superfamily.</text>
</comment>
<evidence type="ECO:0000259" key="6">
    <source>
        <dbReference type="PROSITE" id="PS50893"/>
    </source>
</evidence>
<dbReference type="OrthoDB" id="9776369at2"/>
<dbReference type="GO" id="GO:0015658">
    <property type="term" value="F:branched-chain amino acid transmembrane transporter activity"/>
    <property type="evidence" value="ECO:0007669"/>
    <property type="project" value="InterPro"/>
</dbReference>
<dbReference type="GO" id="GO:0015807">
    <property type="term" value="P:L-amino acid transport"/>
    <property type="evidence" value="ECO:0007669"/>
    <property type="project" value="TreeGrafter"/>
</dbReference>
<protein>
    <submittedName>
        <fullName evidence="7">ABC transporter ATP-binding protein</fullName>
    </submittedName>
</protein>
<keyword evidence="4 7" id="KW-0067">ATP-binding</keyword>
<dbReference type="PANTHER" id="PTHR43820:SF4">
    <property type="entry name" value="HIGH-AFFINITY BRANCHED-CHAIN AMINO ACID TRANSPORT ATP-BINDING PROTEIN LIVF"/>
    <property type="match status" value="1"/>
</dbReference>
<keyword evidence="3" id="KW-0547">Nucleotide-binding</keyword>
<dbReference type="Pfam" id="PF00005">
    <property type="entry name" value="ABC_tran"/>
    <property type="match status" value="1"/>
</dbReference>
<dbReference type="InterPro" id="IPR017871">
    <property type="entry name" value="ABC_transporter-like_CS"/>
</dbReference>
<proteinExistence type="inferred from homology"/>
<dbReference type="SMART" id="SM00382">
    <property type="entry name" value="AAA"/>
    <property type="match status" value="1"/>
</dbReference>
<evidence type="ECO:0000256" key="3">
    <source>
        <dbReference type="ARBA" id="ARBA00022741"/>
    </source>
</evidence>
<dbReference type="EMBL" id="PYXZ01000012">
    <property type="protein sequence ID" value="PUA79108.1"/>
    <property type="molecule type" value="Genomic_DNA"/>
</dbReference>
<dbReference type="SUPFAM" id="SSF52540">
    <property type="entry name" value="P-loop containing nucleoside triphosphate hydrolases"/>
    <property type="match status" value="1"/>
</dbReference>
<gene>
    <name evidence="7" type="ORF">C7S10_20405</name>
</gene>
<dbReference type="PROSITE" id="PS50893">
    <property type="entry name" value="ABC_TRANSPORTER_2"/>
    <property type="match status" value="1"/>
</dbReference>
<dbReference type="Gene3D" id="3.40.50.300">
    <property type="entry name" value="P-loop containing nucleotide triphosphate hydrolases"/>
    <property type="match status" value="1"/>
</dbReference>
<keyword evidence="2" id="KW-0813">Transport</keyword>
<accession>A0A2R7YRQ3</accession>
<feature type="domain" description="ABC transporter" evidence="6">
    <location>
        <begin position="3"/>
        <end position="237"/>
    </location>
</feature>
<sequence>MLLEVEGLCVNYGHIEAIRDITFGVEEGSITTLIGANGAGKTTTLKTISGLRKVRAGRVLFDGKDITNLPPYDRVKLGLSQSPEGRGCFPGMTVRENLDMGAYVRSDRRTPAYQADLDRVFELFPRLLERVNQAAGTMSGGEQQMLAIGRALMAKPRLVLLDEPSMGLAPKFIQQIFSIISEINAQGTTVLLVEQNAAQALKRADSAHILETGEIVRSGTGAELAGDDSVRAAYLGGDV</sequence>
<dbReference type="PROSITE" id="PS00211">
    <property type="entry name" value="ABC_TRANSPORTER_1"/>
    <property type="match status" value="1"/>
</dbReference>
<dbReference type="Proteomes" id="UP000244867">
    <property type="component" value="Unassembled WGS sequence"/>
</dbReference>
<dbReference type="InterPro" id="IPR030660">
    <property type="entry name" value="ABC_branched_ATPase_LivF/BraG"/>
</dbReference>
<name>A0A2R7YRQ3_9ACTN</name>
<keyword evidence="5" id="KW-0029">Amino-acid transport</keyword>
<evidence type="ECO:0000313" key="8">
    <source>
        <dbReference type="Proteomes" id="UP000244867"/>
    </source>
</evidence>
<dbReference type="InterPro" id="IPR027417">
    <property type="entry name" value="P-loop_NTPase"/>
</dbReference>
<dbReference type="PANTHER" id="PTHR43820">
    <property type="entry name" value="HIGH-AFFINITY BRANCHED-CHAIN AMINO ACID TRANSPORT ATP-BINDING PROTEIN LIVF"/>
    <property type="match status" value="1"/>
</dbReference>
<dbReference type="GO" id="GO:0005524">
    <property type="term" value="F:ATP binding"/>
    <property type="evidence" value="ECO:0007669"/>
    <property type="project" value="UniProtKB-KW"/>
</dbReference>
<dbReference type="InterPro" id="IPR003593">
    <property type="entry name" value="AAA+_ATPase"/>
</dbReference>
<dbReference type="InterPro" id="IPR052156">
    <property type="entry name" value="BCAA_Transport_ATP-bd_LivF"/>
</dbReference>
<evidence type="ECO:0000256" key="2">
    <source>
        <dbReference type="ARBA" id="ARBA00022448"/>
    </source>
</evidence>
<evidence type="ECO:0000256" key="5">
    <source>
        <dbReference type="ARBA" id="ARBA00022970"/>
    </source>
</evidence>
<dbReference type="GO" id="GO:0016887">
    <property type="term" value="F:ATP hydrolysis activity"/>
    <property type="evidence" value="ECO:0007669"/>
    <property type="project" value="InterPro"/>
</dbReference>
<reference evidence="7 8" key="1">
    <citation type="submission" date="2018-03" db="EMBL/GenBank/DDBJ databases">
        <authorList>
            <person name="Keele B.F."/>
        </authorList>
    </citation>
    <scope>NUCLEOTIDE SEQUENCE [LARGE SCALE GENOMIC DNA]</scope>
    <source>
        <strain evidence="7 8">IB-3</strain>
    </source>
</reference>
<dbReference type="RefSeq" id="WP_108346511.1">
    <property type="nucleotide sequence ID" value="NZ_PYXZ01000012.1"/>
</dbReference>
<dbReference type="CDD" id="cd03224">
    <property type="entry name" value="ABC_TM1139_LivF_branched"/>
    <property type="match status" value="1"/>
</dbReference>
<keyword evidence="8" id="KW-1185">Reference proteome</keyword>
<dbReference type="PIRSF" id="PIRSF039137">
    <property type="entry name" value="ABC_branched_ATPase"/>
    <property type="match status" value="1"/>
</dbReference>
<dbReference type="AlphaFoldDB" id="A0A2R7YRQ3"/>